<evidence type="ECO:0000256" key="1">
    <source>
        <dbReference type="ARBA" id="ARBA00008165"/>
    </source>
</evidence>
<dbReference type="SUPFAM" id="SSF53697">
    <property type="entry name" value="SIS domain"/>
    <property type="match status" value="1"/>
</dbReference>
<dbReference type="GO" id="GO:0005975">
    <property type="term" value="P:carbohydrate metabolic process"/>
    <property type="evidence" value="ECO:0007669"/>
    <property type="project" value="InterPro"/>
</dbReference>
<reference evidence="7 8" key="1">
    <citation type="submission" date="2019-02" db="EMBL/GenBank/DDBJ databases">
        <title>Deep-cultivation of Planctomycetes and their phenomic and genomic characterization uncovers novel biology.</title>
        <authorList>
            <person name="Wiegand S."/>
            <person name="Jogler M."/>
            <person name="Boedeker C."/>
            <person name="Pinto D."/>
            <person name="Vollmers J."/>
            <person name="Rivas-Marin E."/>
            <person name="Kohn T."/>
            <person name="Peeters S.H."/>
            <person name="Heuer A."/>
            <person name="Rast P."/>
            <person name="Oberbeckmann S."/>
            <person name="Bunk B."/>
            <person name="Jeske O."/>
            <person name="Meyerdierks A."/>
            <person name="Storesund J.E."/>
            <person name="Kallscheuer N."/>
            <person name="Luecker S."/>
            <person name="Lage O.M."/>
            <person name="Pohl T."/>
            <person name="Merkel B.J."/>
            <person name="Hornburger P."/>
            <person name="Mueller R.-W."/>
            <person name="Bruemmer F."/>
            <person name="Labrenz M."/>
            <person name="Spormann A.M."/>
            <person name="Op Den Camp H."/>
            <person name="Overmann J."/>
            <person name="Amann R."/>
            <person name="Jetten M.S.M."/>
            <person name="Mascher T."/>
            <person name="Medema M.H."/>
            <person name="Devos D.P."/>
            <person name="Kaster A.-K."/>
            <person name="Ovreas L."/>
            <person name="Rohde M."/>
            <person name="Galperin M.Y."/>
            <person name="Jogler C."/>
        </authorList>
    </citation>
    <scope>NUCLEOTIDE SEQUENCE [LARGE SCALE GENOMIC DNA]</scope>
    <source>
        <strain evidence="7 8">Pla52o</strain>
    </source>
</reference>
<organism evidence="7 8">
    <name type="scientific">Novipirellula galeiformis</name>
    <dbReference type="NCBI Taxonomy" id="2528004"/>
    <lineage>
        <taxon>Bacteria</taxon>
        <taxon>Pseudomonadati</taxon>
        <taxon>Planctomycetota</taxon>
        <taxon>Planctomycetia</taxon>
        <taxon>Pirellulales</taxon>
        <taxon>Pirellulaceae</taxon>
        <taxon>Novipirellula</taxon>
    </lineage>
</organism>
<dbReference type="InterPro" id="IPR004800">
    <property type="entry name" value="KdsD/KpsF-type"/>
</dbReference>
<keyword evidence="3 4" id="KW-0129">CBS domain</keyword>
<dbReference type="SMART" id="SM00116">
    <property type="entry name" value="CBS"/>
    <property type="match status" value="2"/>
</dbReference>
<accession>A0A5C6CLJ8</accession>
<feature type="domain" description="CBS" evidence="5">
    <location>
        <begin position="280"/>
        <end position="340"/>
    </location>
</feature>
<dbReference type="CDD" id="cd05014">
    <property type="entry name" value="SIS_Kpsf"/>
    <property type="match status" value="1"/>
</dbReference>
<feature type="domain" description="SIS" evidence="6">
    <location>
        <begin position="112"/>
        <end position="255"/>
    </location>
</feature>
<proteinExistence type="inferred from homology"/>
<evidence type="ECO:0000256" key="2">
    <source>
        <dbReference type="ARBA" id="ARBA00022737"/>
    </source>
</evidence>
<dbReference type="Gene3D" id="3.40.50.10490">
    <property type="entry name" value="Glucose-6-phosphate isomerase like protein, domain 1"/>
    <property type="match status" value="1"/>
</dbReference>
<dbReference type="GO" id="GO:1901135">
    <property type="term" value="P:carbohydrate derivative metabolic process"/>
    <property type="evidence" value="ECO:0007669"/>
    <property type="project" value="InterPro"/>
</dbReference>
<evidence type="ECO:0000256" key="3">
    <source>
        <dbReference type="ARBA" id="ARBA00023122"/>
    </source>
</evidence>
<comment type="similarity">
    <text evidence="1">Belongs to the SIS family. GutQ/KpsF subfamily.</text>
</comment>
<dbReference type="EC" id="5.3.1.13" evidence="7"/>
<dbReference type="NCBIfam" id="TIGR00393">
    <property type="entry name" value="kpsF"/>
    <property type="match status" value="1"/>
</dbReference>
<dbReference type="AlphaFoldDB" id="A0A5C6CLJ8"/>
<dbReference type="InterPro" id="IPR000644">
    <property type="entry name" value="CBS_dom"/>
</dbReference>
<name>A0A5C6CLJ8_9BACT</name>
<dbReference type="InterPro" id="IPR001347">
    <property type="entry name" value="SIS_dom"/>
</dbReference>
<dbReference type="GO" id="GO:0097367">
    <property type="term" value="F:carbohydrate derivative binding"/>
    <property type="evidence" value="ECO:0007669"/>
    <property type="project" value="InterPro"/>
</dbReference>
<keyword evidence="2" id="KW-0677">Repeat</keyword>
<dbReference type="InterPro" id="IPR046348">
    <property type="entry name" value="SIS_dom_sf"/>
</dbReference>
<keyword evidence="8" id="KW-1185">Reference proteome</keyword>
<dbReference type="PROSITE" id="PS51464">
    <property type="entry name" value="SIS"/>
    <property type="match status" value="1"/>
</dbReference>
<dbReference type="Pfam" id="PF00571">
    <property type="entry name" value="CBS"/>
    <property type="match status" value="2"/>
</dbReference>
<keyword evidence="7" id="KW-0413">Isomerase</keyword>
<dbReference type="PANTHER" id="PTHR42745:SF1">
    <property type="entry name" value="ARABINOSE 5-PHOSPHATE ISOMERASE KDSD"/>
    <property type="match status" value="1"/>
</dbReference>
<dbReference type="Proteomes" id="UP000316304">
    <property type="component" value="Unassembled WGS sequence"/>
</dbReference>
<dbReference type="GO" id="GO:0019146">
    <property type="term" value="F:arabinose-5-phosphate isomerase activity"/>
    <property type="evidence" value="ECO:0007669"/>
    <property type="project" value="UniProtKB-EC"/>
</dbReference>
<comment type="caution">
    <text evidence="7">The sequence shown here is derived from an EMBL/GenBank/DDBJ whole genome shotgun (WGS) entry which is preliminary data.</text>
</comment>
<dbReference type="Pfam" id="PF01380">
    <property type="entry name" value="SIS"/>
    <property type="match status" value="1"/>
</dbReference>
<dbReference type="PROSITE" id="PS51371">
    <property type="entry name" value="CBS"/>
    <property type="match status" value="2"/>
</dbReference>
<evidence type="ECO:0000313" key="8">
    <source>
        <dbReference type="Proteomes" id="UP000316304"/>
    </source>
</evidence>
<dbReference type="InterPro" id="IPR050986">
    <property type="entry name" value="GutQ/KpsF_isomerases"/>
</dbReference>
<feature type="domain" description="CBS" evidence="5">
    <location>
        <begin position="350"/>
        <end position="406"/>
    </location>
</feature>
<sequence>MLGACTYRFAPFAWILSFPVIPPISSWLGIFIPTSIGGVSLPVLFERPRSTKEGLDVSAAEKLPNSLGSNENSSAPPATLIERLRVLREIVSIEGNAILRAAQTLGVEAVRAAEMTANCEGCVVVTGVGKAGLVGKKLVATLASTGTPAHFLHPAEAVHGDLGRVRSSDVVWAISNSGRSEEVVRIAAHLREHSAGLIAITASNDNPLSAAANCTVAIGKHNEACPNGLAPTSSTAVMMAVGDGIAMLASRLRSFTPQDFAKYHPGGALGRKLASVDQIMRGLDACRIAPSDITVREAMVSASKNGRRTGAVMLVNASKQLVGIFTDSDLARILETRNDVALDESIANRMTANPTTATSGMLLQDALAVMSRRRISELPVLDSQNRPIGLIDITDIAGLLGDQDDPAILSFQP</sequence>
<evidence type="ECO:0000256" key="4">
    <source>
        <dbReference type="PROSITE-ProRule" id="PRU00703"/>
    </source>
</evidence>
<protein>
    <submittedName>
        <fullName evidence="7">Arabinose 5-phosphate isomerase GutQ</fullName>
        <ecNumber evidence="7">5.3.1.13</ecNumber>
    </submittedName>
</protein>
<evidence type="ECO:0000259" key="6">
    <source>
        <dbReference type="PROSITE" id="PS51464"/>
    </source>
</evidence>
<dbReference type="InterPro" id="IPR035474">
    <property type="entry name" value="SIS_Kpsf"/>
</dbReference>
<evidence type="ECO:0000313" key="7">
    <source>
        <dbReference type="EMBL" id="TWU24191.1"/>
    </source>
</evidence>
<dbReference type="InterPro" id="IPR046342">
    <property type="entry name" value="CBS_dom_sf"/>
</dbReference>
<evidence type="ECO:0000259" key="5">
    <source>
        <dbReference type="PROSITE" id="PS51371"/>
    </source>
</evidence>
<gene>
    <name evidence="7" type="primary">gutQ</name>
    <name evidence="7" type="ORF">Pla52o_21170</name>
</gene>
<dbReference type="PANTHER" id="PTHR42745">
    <property type="match status" value="1"/>
</dbReference>
<dbReference type="EMBL" id="SJPT01000003">
    <property type="protein sequence ID" value="TWU24191.1"/>
    <property type="molecule type" value="Genomic_DNA"/>
</dbReference>
<dbReference type="Gene3D" id="3.10.580.10">
    <property type="entry name" value="CBS-domain"/>
    <property type="match status" value="1"/>
</dbReference>